<evidence type="ECO:0000256" key="2">
    <source>
        <dbReference type="ARBA" id="ARBA00004370"/>
    </source>
</evidence>
<accession>A0A7V3ZHJ9</accession>
<dbReference type="EMBL" id="DTDV01000006">
    <property type="protein sequence ID" value="HGK23131.1"/>
    <property type="molecule type" value="Genomic_DNA"/>
</dbReference>
<evidence type="ECO:0000256" key="8">
    <source>
        <dbReference type="ARBA" id="ARBA00022967"/>
    </source>
</evidence>
<evidence type="ECO:0000256" key="6">
    <source>
        <dbReference type="ARBA" id="ARBA00022723"/>
    </source>
</evidence>
<comment type="cofactor">
    <cofactor evidence="13">
        <name>[2Fe-2S] cluster</name>
        <dbReference type="ChEBI" id="CHEBI:190135"/>
    </cofactor>
</comment>
<dbReference type="Pfam" id="PF13510">
    <property type="entry name" value="Fer2_4"/>
    <property type="match status" value="1"/>
</dbReference>
<evidence type="ECO:0000256" key="11">
    <source>
        <dbReference type="ARBA" id="ARBA00023027"/>
    </source>
</evidence>
<keyword evidence="8" id="KW-1278">Translocase</keyword>
<dbReference type="Gene3D" id="3.30.70.20">
    <property type="match status" value="1"/>
</dbReference>
<evidence type="ECO:0000256" key="1">
    <source>
        <dbReference type="ARBA" id="ARBA00001966"/>
    </source>
</evidence>
<dbReference type="SMART" id="SM00929">
    <property type="entry name" value="NADH-G_4Fe-4S_3"/>
    <property type="match status" value="1"/>
</dbReference>
<dbReference type="SUPFAM" id="SSF52833">
    <property type="entry name" value="Thioredoxin-like"/>
    <property type="match status" value="1"/>
</dbReference>
<evidence type="ECO:0000259" key="16">
    <source>
        <dbReference type="PROSITE" id="PS51839"/>
    </source>
</evidence>
<comment type="subcellular location">
    <subcellularLocation>
        <location evidence="2">Membrane</location>
    </subcellularLocation>
</comment>
<dbReference type="InterPro" id="IPR017896">
    <property type="entry name" value="4Fe4S_Fe-S-bd"/>
</dbReference>
<dbReference type="GO" id="GO:0016020">
    <property type="term" value="C:membrane"/>
    <property type="evidence" value="ECO:0007669"/>
    <property type="project" value="UniProtKB-SubCell"/>
</dbReference>
<keyword evidence="10" id="KW-0411">Iron-sulfur</keyword>
<dbReference type="InterPro" id="IPR036010">
    <property type="entry name" value="2Fe-2S_ferredoxin-like_sf"/>
</dbReference>
<dbReference type="InterPro" id="IPR000283">
    <property type="entry name" value="NADH_UbQ_OxRdtase_75kDa_su_CS"/>
</dbReference>
<evidence type="ECO:0000256" key="3">
    <source>
        <dbReference type="ARBA" id="ARBA00005404"/>
    </source>
</evidence>
<evidence type="ECO:0000256" key="5">
    <source>
        <dbReference type="ARBA" id="ARBA00022714"/>
    </source>
</evidence>
<keyword evidence="6" id="KW-0479">Metal-binding</keyword>
<dbReference type="InterPro" id="IPR009016">
    <property type="entry name" value="Fe_hydrogenase"/>
</dbReference>
<dbReference type="GO" id="GO:0008901">
    <property type="term" value="F:ferredoxin hydrogenase activity"/>
    <property type="evidence" value="ECO:0007669"/>
    <property type="project" value="InterPro"/>
</dbReference>
<dbReference type="Pfam" id="PF12838">
    <property type="entry name" value="Fer4_7"/>
    <property type="match status" value="1"/>
</dbReference>
<evidence type="ECO:0000256" key="9">
    <source>
        <dbReference type="ARBA" id="ARBA00023004"/>
    </source>
</evidence>
<dbReference type="InterPro" id="IPR001041">
    <property type="entry name" value="2Fe-2S_ferredoxin-type"/>
</dbReference>
<dbReference type="InterPro" id="IPR003149">
    <property type="entry name" value="Fe_hydrogenase_ssu"/>
</dbReference>
<dbReference type="InterPro" id="IPR019574">
    <property type="entry name" value="NADH_UbQ_OxRdtase_Gsu_4Fe4S-bd"/>
</dbReference>
<keyword evidence="9" id="KW-0408">Iron</keyword>
<dbReference type="PROSITE" id="PS51379">
    <property type="entry name" value="4FE4S_FER_2"/>
    <property type="match status" value="2"/>
</dbReference>
<evidence type="ECO:0000256" key="12">
    <source>
        <dbReference type="ARBA" id="ARBA00023136"/>
    </source>
</evidence>
<evidence type="ECO:0000256" key="10">
    <source>
        <dbReference type="ARBA" id="ARBA00023014"/>
    </source>
</evidence>
<dbReference type="SMART" id="SM00902">
    <property type="entry name" value="Fe_hyd_SSU"/>
    <property type="match status" value="1"/>
</dbReference>
<evidence type="ECO:0000259" key="15">
    <source>
        <dbReference type="PROSITE" id="PS51379"/>
    </source>
</evidence>
<dbReference type="GO" id="GO:0042773">
    <property type="term" value="P:ATP synthesis coupled electron transport"/>
    <property type="evidence" value="ECO:0007669"/>
    <property type="project" value="InterPro"/>
</dbReference>
<dbReference type="GO" id="GO:0051539">
    <property type="term" value="F:4 iron, 4 sulfur cluster binding"/>
    <property type="evidence" value="ECO:0007669"/>
    <property type="project" value="UniProtKB-KW"/>
</dbReference>
<dbReference type="GO" id="GO:0008137">
    <property type="term" value="F:NADH dehydrogenase (ubiquinone) activity"/>
    <property type="evidence" value="ECO:0007669"/>
    <property type="project" value="InterPro"/>
</dbReference>
<name>A0A7V3ZHJ9_DICTH</name>
<evidence type="ECO:0000313" key="17">
    <source>
        <dbReference type="EMBL" id="HGK23131.1"/>
    </source>
</evidence>
<keyword evidence="11" id="KW-0520">NAD</keyword>
<dbReference type="Pfam" id="PF02256">
    <property type="entry name" value="Fe_hyd_SSU"/>
    <property type="match status" value="1"/>
</dbReference>
<keyword evidence="4" id="KW-0004">4Fe-4S</keyword>
<dbReference type="InterPro" id="IPR050340">
    <property type="entry name" value="Cytosolic_Fe-S_CAF"/>
</dbReference>
<dbReference type="PROSITE" id="PS51839">
    <property type="entry name" value="4FE4S_HC3"/>
    <property type="match status" value="1"/>
</dbReference>
<feature type="domain" description="4Fe-4S ferredoxin-type" evidence="15">
    <location>
        <begin position="179"/>
        <end position="207"/>
    </location>
</feature>
<comment type="caution">
    <text evidence="17">The sequence shown here is derived from an EMBL/GenBank/DDBJ whole genome shotgun (WGS) entry which is preliminary data.</text>
</comment>
<evidence type="ECO:0000256" key="13">
    <source>
        <dbReference type="ARBA" id="ARBA00034078"/>
    </source>
</evidence>
<protein>
    <submittedName>
        <fullName evidence="17">2Fe-2S iron-sulfur cluster binding domain-containing protein</fullName>
    </submittedName>
</protein>
<keyword evidence="12" id="KW-0472">Membrane</keyword>
<dbReference type="PROSITE" id="PS00198">
    <property type="entry name" value="4FE4S_FER_1"/>
    <property type="match status" value="1"/>
</dbReference>
<comment type="similarity">
    <text evidence="3">Belongs to the complex I 75 kDa subunit family.</text>
</comment>
<dbReference type="Pfam" id="PF10588">
    <property type="entry name" value="NADH-G_4Fe-4S_3"/>
    <property type="match status" value="1"/>
</dbReference>
<dbReference type="Gene3D" id="3.40.50.1780">
    <property type="match status" value="1"/>
</dbReference>
<feature type="domain" description="4Fe-4S ferredoxin-type" evidence="15">
    <location>
        <begin position="134"/>
        <end position="165"/>
    </location>
</feature>
<dbReference type="InterPro" id="IPR036991">
    <property type="entry name" value="Fe_hydrogenase_ssu_sf"/>
</dbReference>
<dbReference type="AlphaFoldDB" id="A0A7V3ZHJ9"/>
<evidence type="ECO:0000256" key="4">
    <source>
        <dbReference type="ARBA" id="ARBA00022485"/>
    </source>
</evidence>
<organism evidence="17">
    <name type="scientific">Dictyoglomus thermophilum</name>
    <dbReference type="NCBI Taxonomy" id="14"/>
    <lineage>
        <taxon>Bacteria</taxon>
        <taxon>Pseudomonadati</taxon>
        <taxon>Dictyoglomota</taxon>
        <taxon>Dictyoglomia</taxon>
        <taxon>Dictyoglomales</taxon>
        <taxon>Dictyoglomaceae</taxon>
        <taxon>Dictyoglomus</taxon>
    </lineage>
</organism>
<sequence length="666" mass="74571">MKIYVDGKEVIIRDDERNLLEALKNVGIEIPNLCYLSETSIYGACRLCLVEVDGKSIVTSCNLKPYEGMVVRTNTPEIYEIRKGILELLLASHNRDCTTCERNGSCKLQEYAEAFGIRKIRFDNVIKDGGVDDKSPIVRDNTKCILCGDCVRVCEEVQGVAAIDIAGRGFQSKVTPAFGHSLADVECVYCGQCVAYCPTGALSIRNDIDKLYRVLKSKKKVVIGMIAPAVRSAIQEEFKLDSDLFIAGRLNTFLKMLGFSKVFEVPFGADLVAYEEAHEFLDRLEKGEKLPQFTSCCPAWVKYVEEFYPTYIDNLSTVKSPQQAMGSVIKEIYSKEIGIPKEDIYLVSIMPCTSKKFEAEREEHKGVVDLVITTKELAQMIKASGIDISSLKPEPFDKPFNLYSQGGLDFGKTGGVLGTVLAVINHKVKIKNVKEEEIEKGIRLFNVELENGRNVRAMAVHSLGKAKRVLRDIKEGILNVDIIEVMACSFGCIGGGGQPYPNDSKVRQRRAKILSDMVNINPITSPQENPYLMELYEKYLEHPLSHKTHEILHTSYSPKRRVPEQEVEILPLPIPEEEKIKVRICLGTSCYIKGSYKILSDLIEVVRKEDWAKNVEVVGTFCTENCSNAPNVLIDDILISGADTNKVKEMLREYVRRKQEGVSDVS</sequence>
<comment type="cofactor">
    <cofactor evidence="1">
        <name>[4Fe-4S] cluster</name>
        <dbReference type="ChEBI" id="CHEBI:49883"/>
    </cofactor>
</comment>
<dbReference type="GO" id="GO:0005506">
    <property type="term" value="F:iron ion binding"/>
    <property type="evidence" value="ECO:0007669"/>
    <property type="project" value="InterPro"/>
</dbReference>
<proteinExistence type="inferred from homology"/>
<feature type="domain" description="2Fe-2S ferredoxin-type" evidence="14">
    <location>
        <begin position="1"/>
        <end position="77"/>
    </location>
</feature>
<dbReference type="Gene3D" id="4.10.260.20">
    <property type="entry name" value="Iron hydrogenase, small subunit"/>
    <property type="match status" value="1"/>
</dbReference>
<feature type="domain" description="4Fe-4S His(Cys)3-ligated-type" evidence="16">
    <location>
        <begin position="77"/>
        <end position="116"/>
    </location>
</feature>
<dbReference type="Gene3D" id="3.40.30.10">
    <property type="entry name" value="Glutaredoxin"/>
    <property type="match status" value="1"/>
</dbReference>
<dbReference type="PROSITE" id="PS51085">
    <property type="entry name" value="2FE2S_FER_2"/>
    <property type="match status" value="1"/>
</dbReference>
<dbReference type="Gene3D" id="3.40.950.10">
    <property type="entry name" value="Fe-only Hydrogenase (Larger Subunit), Chain L, domain 3"/>
    <property type="match status" value="1"/>
</dbReference>
<dbReference type="SUPFAM" id="SSF53920">
    <property type="entry name" value="Fe-only hydrogenase"/>
    <property type="match status" value="1"/>
</dbReference>
<dbReference type="PANTHER" id="PTHR11615">
    <property type="entry name" value="NITRATE, FORMATE, IRON DEHYDROGENASE"/>
    <property type="match status" value="1"/>
</dbReference>
<dbReference type="Gene3D" id="3.10.20.740">
    <property type="match status" value="1"/>
</dbReference>
<dbReference type="InterPro" id="IPR036249">
    <property type="entry name" value="Thioredoxin-like_sf"/>
</dbReference>
<dbReference type="CDD" id="cd00207">
    <property type="entry name" value="fer2"/>
    <property type="match status" value="1"/>
</dbReference>
<dbReference type="CDD" id="cd02980">
    <property type="entry name" value="TRX_Fd_family"/>
    <property type="match status" value="1"/>
</dbReference>
<dbReference type="Pfam" id="PF01257">
    <property type="entry name" value="2Fe-2S_thioredx"/>
    <property type="match status" value="1"/>
</dbReference>
<keyword evidence="5" id="KW-0001">2Fe-2S</keyword>
<dbReference type="NCBIfam" id="TIGR02512">
    <property type="entry name" value="FeFe_hydrog_A"/>
    <property type="match status" value="1"/>
</dbReference>
<dbReference type="OMA" id="ANHDREC"/>
<dbReference type="RefSeq" id="WP_012548684.1">
    <property type="nucleotide sequence ID" value="NZ_VTFL01000002.1"/>
</dbReference>
<dbReference type="SUPFAM" id="SSF54292">
    <property type="entry name" value="2Fe-2S ferredoxin-like"/>
    <property type="match status" value="1"/>
</dbReference>
<dbReference type="SUPFAM" id="SSF54862">
    <property type="entry name" value="4Fe-4S ferredoxins"/>
    <property type="match status" value="1"/>
</dbReference>
<dbReference type="GO" id="GO:0051537">
    <property type="term" value="F:2 iron, 2 sulfur cluster binding"/>
    <property type="evidence" value="ECO:0007669"/>
    <property type="project" value="UniProtKB-KW"/>
</dbReference>
<dbReference type="InterPro" id="IPR013352">
    <property type="entry name" value="Fe_hydrogenase_subset"/>
</dbReference>
<evidence type="ECO:0000259" key="14">
    <source>
        <dbReference type="PROSITE" id="PS51085"/>
    </source>
</evidence>
<dbReference type="FunFam" id="3.30.70.20:FF:000035">
    <property type="entry name" value="Iron hydrogenase 1"/>
    <property type="match status" value="1"/>
</dbReference>
<keyword evidence="7" id="KW-0677">Repeat</keyword>
<dbReference type="InterPro" id="IPR017900">
    <property type="entry name" value="4Fe4S_Fe_S_CS"/>
</dbReference>
<evidence type="ECO:0000256" key="7">
    <source>
        <dbReference type="ARBA" id="ARBA00022737"/>
    </source>
</evidence>
<dbReference type="PROSITE" id="PS00641">
    <property type="entry name" value="COMPLEX1_75K_1"/>
    <property type="match status" value="1"/>
</dbReference>
<dbReference type="Pfam" id="PF02906">
    <property type="entry name" value="Fe_hyd_lg_C"/>
    <property type="match status" value="1"/>
</dbReference>
<reference evidence="17" key="1">
    <citation type="journal article" date="2020" name="mSystems">
        <title>Genome- and Community-Level Interaction Insights into Carbon Utilization and Element Cycling Functions of Hydrothermarchaeota in Hydrothermal Sediment.</title>
        <authorList>
            <person name="Zhou Z."/>
            <person name="Liu Y."/>
            <person name="Xu W."/>
            <person name="Pan J."/>
            <person name="Luo Z.H."/>
            <person name="Li M."/>
        </authorList>
    </citation>
    <scope>NUCLEOTIDE SEQUENCE [LARGE SCALE GENOMIC DNA]</scope>
    <source>
        <strain evidence="17">SpSt-70</strain>
    </source>
</reference>
<dbReference type="FunFam" id="3.10.20.740:FF:000004">
    <property type="entry name" value="NADH-quinone oxidoreductase"/>
    <property type="match status" value="1"/>
</dbReference>
<gene>
    <name evidence="17" type="ORF">ENU78_01560</name>
</gene>
<dbReference type="InterPro" id="IPR004108">
    <property type="entry name" value="Fe_hydrogenase_lsu_C"/>
</dbReference>